<reference evidence="1" key="1">
    <citation type="journal article" date="2012" name="Nat. Biotechnol.">
        <title>Reference genome sequence of the model plant Setaria.</title>
        <authorList>
            <person name="Bennetzen J.L."/>
            <person name="Schmutz J."/>
            <person name="Wang H."/>
            <person name="Percifield R."/>
            <person name="Hawkins J."/>
            <person name="Pontaroli A.C."/>
            <person name="Estep M."/>
            <person name="Feng L."/>
            <person name="Vaughn J.N."/>
            <person name="Grimwood J."/>
            <person name="Jenkins J."/>
            <person name="Barry K."/>
            <person name="Lindquist E."/>
            <person name="Hellsten U."/>
            <person name="Deshpande S."/>
            <person name="Wang X."/>
            <person name="Wu X."/>
            <person name="Mitros T."/>
            <person name="Triplett J."/>
            <person name="Yang X."/>
            <person name="Ye C.Y."/>
            <person name="Mauro-Herrera M."/>
            <person name="Wang L."/>
            <person name="Li P."/>
            <person name="Sharma M."/>
            <person name="Sharma R."/>
            <person name="Ronald P.C."/>
            <person name="Panaud O."/>
            <person name="Kellogg E.A."/>
            <person name="Brutnell T.P."/>
            <person name="Doust A.N."/>
            <person name="Tuskan G.A."/>
            <person name="Rokhsar D."/>
            <person name="Devos K.M."/>
        </authorList>
    </citation>
    <scope>NUCLEOTIDE SEQUENCE [LARGE SCALE GENOMIC DNA]</scope>
    <source>
        <strain evidence="1">Yugu1</strain>
    </source>
</reference>
<proteinExistence type="predicted"/>
<gene>
    <name evidence="1" type="ORF">SETIT_6G185500v2</name>
</gene>
<name>A0A368RMZ0_SETIT</name>
<accession>A0A368RMZ0</accession>
<dbReference type="EMBL" id="CM003533">
    <property type="protein sequence ID" value="RCV31532.1"/>
    <property type="molecule type" value="Genomic_DNA"/>
</dbReference>
<reference evidence="1" key="2">
    <citation type="submission" date="2015-07" db="EMBL/GenBank/DDBJ databases">
        <authorList>
            <person name="Noorani M."/>
        </authorList>
    </citation>
    <scope>NUCLEOTIDE SEQUENCE</scope>
    <source>
        <strain evidence="1">Yugu1</strain>
    </source>
</reference>
<dbReference type="AlphaFoldDB" id="A0A368RMZ0"/>
<organism evidence="1">
    <name type="scientific">Setaria italica</name>
    <name type="common">Foxtail millet</name>
    <name type="synonym">Panicum italicum</name>
    <dbReference type="NCBI Taxonomy" id="4555"/>
    <lineage>
        <taxon>Eukaryota</taxon>
        <taxon>Viridiplantae</taxon>
        <taxon>Streptophyta</taxon>
        <taxon>Embryophyta</taxon>
        <taxon>Tracheophyta</taxon>
        <taxon>Spermatophyta</taxon>
        <taxon>Magnoliopsida</taxon>
        <taxon>Liliopsida</taxon>
        <taxon>Poales</taxon>
        <taxon>Poaceae</taxon>
        <taxon>PACMAD clade</taxon>
        <taxon>Panicoideae</taxon>
        <taxon>Panicodae</taxon>
        <taxon>Paniceae</taxon>
        <taxon>Cenchrinae</taxon>
        <taxon>Setaria</taxon>
    </lineage>
</organism>
<sequence>MEFLLLPTPKKLNFSRFFFATTSIHDPWHRIRVVQHRLFQPAGYGRRGSADCIVRGCLVGGHRQPVACHNMWWQKSAPKVWWPWREKQLQYQWRVVACQK</sequence>
<evidence type="ECO:0000313" key="1">
    <source>
        <dbReference type="EMBL" id="RCV31532.1"/>
    </source>
</evidence>
<protein>
    <submittedName>
        <fullName evidence="1">Uncharacterized protein</fullName>
    </submittedName>
</protein>